<feature type="region of interest" description="Disordered" evidence="1">
    <location>
        <begin position="34"/>
        <end position="57"/>
    </location>
</feature>
<protein>
    <submittedName>
        <fullName evidence="2">Uncharacterized protein</fullName>
    </submittedName>
</protein>
<evidence type="ECO:0000313" key="3">
    <source>
        <dbReference type="Proteomes" id="UP000600139"/>
    </source>
</evidence>
<keyword evidence="3" id="KW-1185">Reference proteome</keyword>
<comment type="caution">
    <text evidence="2">The sequence shown here is derived from an EMBL/GenBank/DDBJ whole genome shotgun (WGS) entry which is preliminary data.</text>
</comment>
<dbReference type="RefSeq" id="WP_200350530.1">
    <property type="nucleotide sequence ID" value="NZ_BAABHZ010000008.1"/>
</dbReference>
<evidence type="ECO:0000313" key="2">
    <source>
        <dbReference type="EMBL" id="MBK1815567.1"/>
    </source>
</evidence>
<dbReference type="EMBL" id="JAENIK010000009">
    <property type="protein sequence ID" value="MBK1815567.1"/>
    <property type="molecule type" value="Genomic_DNA"/>
</dbReference>
<gene>
    <name evidence="2" type="ORF">JIN84_08070</name>
</gene>
<sequence length="473" mass="52141">MKTSFGKNLKHATAWIAIGTGVLTGVLLPLPQRETSPGDAATRSASAPARGDEVSTRSRLEIPEQITGAWAAACAKSRPEEFFRWLLKADPQPAPEVVEEFFSAWIARNPDAAYRAALRLPPRFGYDRENRFFFNKLLRETLASDPAAALRWAGRLDGVVTGGFTLRLADENFKHLDRLNPGEVRVALDNLPIGGLTVAMADIYASFLARTDAAAALRWATSLGVDHQNALMPMALYHLLKKDPAAALEFIKTAPSSIRQYAATSAFDTSSAPAIFAGMKWLQEEMGVSAYTGLSNLLNPLYRADPKAAQAYVESLGERGQQVAAVRGLAEAASDKPEDFVSLIGGLREDMQLEAVNSAMLHRMPSWYPAFLGPLNDGSIREENMEGYIHQLAVFLDGETGPSYGGTQMTWKVTDVPEHLAEFQDWIRDHPGPNRDRFIREAYKVQKDQPEVLQKAFEKVPAEELKRILDGRD</sequence>
<dbReference type="AlphaFoldDB" id="A0A934R335"/>
<dbReference type="Proteomes" id="UP000600139">
    <property type="component" value="Unassembled WGS sequence"/>
</dbReference>
<accession>A0A934R335</accession>
<name>A0A934R335_9BACT</name>
<organism evidence="2 3">
    <name type="scientific">Luteolibacter yonseiensis</name>
    <dbReference type="NCBI Taxonomy" id="1144680"/>
    <lineage>
        <taxon>Bacteria</taxon>
        <taxon>Pseudomonadati</taxon>
        <taxon>Verrucomicrobiota</taxon>
        <taxon>Verrucomicrobiia</taxon>
        <taxon>Verrucomicrobiales</taxon>
        <taxon>Verrucomicrobiaceae</taxon>
        <taxon>Luteolibacter</taxon>
    </lineage>
</organism>
<proteinExistence type="predicted"/>
<reference evidence="2" key="1">
    <citation type="submission" date="2021-01" db="EMBL/GenBank/DDBJ databases">
        <title>Modified the classification status of verrucomicrobia.</title>
        <authorList>
            <person name="Feng X."/>
        </authorList>
    </citation>
    <scope>NUCLEOTIDE SEQUENCE</scope>
    <source>
        <strain evidence="2">JCM 18052</strain>
    </source>
</reference>
<evidence type="ECO:0000256" key="1">
    <source>
        <dbReference type="SAM" id="MobiDB-lite"/>
    </source>
</evidence>